<dbReference type="Proteomes" id="UP000007304">
    <property type="component" value="Unassembled WGS sequence"/>
</dbReference>
<dbReference type="OMA" id="LWRDYIY"/>
<evidence type="ECO:0000256" key="3">
    <source>
        <dbReference type="ARBA" id="ARBA00023002"/>
    </source>
</evidence>
<evidence type="ECO:0000256" key="1">
    <source>
        <dbReference type="ARBA" id="ARBA00022630"/>
    </source>
</evidence>
<keyword evidence="6" id="KW-1185">Reference proteome</keyword>
<evidence type="ECO:0000259" key="4">
    <source>
        <dbReference type="Pfam" id="PF01494"/>
    </source>
</evidence>
<dbReference type="eggNOG" id="KOG3855">
    <property type="taxonomic scope" value="Eukaryota"/>
</dbReference>
<dbReference type="InParanoid" id="H6C025"/>
<keyword evidence="1" id="KW-0285">Flavoprotein</keyword>
<dbReference type="SUPFAM" id="SSF51905">
    <property type="entry name" value="FAD/NAD(P)-binding domain"/>
    <property type="match status" value="1"/>
</dbReference>
<evidence type="ECO:0000256" key="2">
    <source>
        <dbReference type="ARBA" id="ARBA00022827"/>
    </source>
</evidence>
<organism evidence="5 6">
    <name type="scientific">Exophiala dermatitidis (strain ATCC 34100 / CBS 525.76 / NIH/UT8656)</name>
    <name type="common">Black yeast</name>
    <name type="synonym">Wangiella dermatitidis</name>
    <dbReference type="NCBI Taxonomy" id="858893"/>
    <lineage>
        <taxon>Eukaryota</taxon>
        <taxon>Fungi</taxon>
        <taxon>Dikarya</taxon>
        <taxon>Ascomycota</taxon>
        <taxon>Pezizomycotina</taxon>
        <taxon>Eurotiomycetes</taxon>
        <taxon>Chaetothyriomycetidae</taxon>
        <taxon>Chaetothyriales</taxon>
        <taxon>Herpotrichiellaceae</taxon>
        <taxon>Exophiala</taxon>
    </lineage>
</organism>
<dbReference type="InterPro" id="IPR002938">
    <property type="entry name" value="FAD-bd"/>
</dbReference>
<evidence type="ECO:0000313" key="6">
    <source>
        <dbReference type="Proteomes" id="UP000007304"/>
    </source>
</evidence>
<protein>
    <submittedName>
        <fullName evidence="5">2,4-dichlorophenol 6-monooxygenase</fullName>
    </submittedName>
</protein>
<sequence length="662" mass="73666">MSATAPAVAIVGGGPTGLAASILLSLCKIPHVLFERYPSTSIHPKACGYNHRTLEIFRLMGIEKDVIEQRAPKTIDGQTAWYTSFGPNGKEIVSRNAWGGGIYQKEYDQVSPCSYTTLPQIRLEPILQKRALELNPDGILYNTEVVKVEEHIDHVAVTYQRKGQLSRETIRVKYCIAADGGRRLTDDLGIGWEGERDIIDMVSAHVRAPISQHHPDIRNFITWFINPKLGGSIGSGYLYHLGPYPLDPTSEEWLFACALNPTDPKRFDEDAMLQRMHDTLQIPGLKQQTELLSISHWYVNALCAKQYRSKGPESSQGRVFLVGDAAHRIPPWGALGLNTGIQDVHNLVWKLNFAINGLPPALHGSTGKQNPNTNTNAKLENPINLDALLDTYDVERRPIGQRVRTTSLHNLRAHSLVMDRALGLSPGNSEADNIAAMDSFFDPASTEEGGEGQARREAVQQAQKILDGEFHALGAEIGWFYPSLDLDGEGQATNHDGQLDEEGNLDMLRYHPSTIPGHHLPHVWLKRIQPSQRDEMKQRVSTRDLVRYDGFIFITSAPELWQNQIDHSSGLDGLVTLVEIAESNGPKDWPAGDESADESASEHTLWRDIDGKWASLRGVEHTGAVFVRPDGIVVWRARKFEPSRHSTPGVLRDVILRTLKLT</sequence>
<dbReference type="VEuPathDB" id="FungiDB:HMPREF1120_05222"/>
<dbReference type="PANTHER" id="PTHR43004">
    <property type="entry name" value="TRK SYSTEM POTASSIUM UPTAKE PROTEIN"/>
    <property type="match status" value="1"/>
</dbReference>
<proteinExistence type="predicted"/>
<dbReference type="RefSeq" id="XP_009157635.1">
    <property type="nucleotide sequence ID" value="XM_009159387.1"/>
</dbReference>
<dbReference type="PRINTS" id="PR00420">
    <property type="entry name" value="RNGMNOXGNASE"/>
</dbReference>
<keyword evidence="2" id="KW-0274">FAD</keyword>
<dbReference type="InterPro" id="IPR050641">
    <property type="entry name" value="RIFMO-like"/>
</dbReference>
<dbReference type="Pfam" id="PF21274">
    <property type="entry name" value="Rng_hyd_C"/>
    <property type="match status" value="1"/>
</dbReference>
<dbReference type="Gene3D" id="3.50.50.60">
    <property type="entry name" value="FAD/NAD(P)-binding domain"/>
    <property type="match status" value="1"/>
</dbReference>
<feature type="domain" description="FAD-binding" evidence="4">
    <location>
        <begin position="7"/>
        <end position="357"/>
    </location>
</feature>
<dbReference type="Gene3D" id="3.40.30.120">
    <property type="match status" value="1"/>
</dbReference>
<name>H6C025_EXODN</name>
<reference evidence="5" key="1">
    <citation type="submission" date="2011-07" db="EMBL/GenBank/DDBJ databases">
        <title>The Genome Sequence of Exophiala (Wangiella) dermatitidis NIH/UT8656.</title>
        <authorList>
            <consortium name="The Broad Institute Genome Sequencing Platform"/>
            <person name="Cuomo C."/>
            <person name="Wang Z."/>
            <person name="Hunicke-Smith S."/>
            <person name="Szanislo P.J."/>
            <person name="Earl A."/>
            <person name="Young S.K."/>
            <person name="Zeng Q."/>
            <person name="Gargeya S."/>
            <person name="Fitzgerald M."/>
            <person name="Haas B."/>
            <person name="Abouelleil A."/>
            <person name="Alvarado L."/>
            <person name="Arachchi H.M."/>
            <person name="Berlin A."/>
            <person name="Brown A."/>
            <person name="Chapman S.B."/>
            <person name="Chen Z."/>
            <person name="Dunbar C."/>
            <person name="Freedman E."/>
            <person name="Gearin G."/>
            <person name="Gellesch M."/>
            <person name="Goldberg J."/>
            <person name="Griggs A."/>
            <person name="Gujja S."/>
            <person name="Heiman D."/>
            <person name="Howarth C."/>
            <person name="Larson L."/>
            <person name="Lui A."/>
            <person name="MacDonald P.J.P."/>
            <person name="Montmayeur A."/>
            <person name="Murphy C."/>
            <person name="Neiman D."/>
            <person name="Pearson M."/>
            <person name="Priest M."/>
            <person name="Roberts A."/>
            <person name="Saif S."/>
            <person name="Shea T."/>
            <person name="Shenoy N."/>
            <person name="Sisk P."/>
            <person name="Stolte C."/>
            <person name="Sykes S."/>
            <person name="Wortman J."/>
            <person name="Nusbaum C."/>
            <person name="Birren B."/>
        </authorList>
    </citation>
    <scope>NUCLEOTIDE SEQUENCE</scope>
    <source>
        <strain evidence="5">NIH/UT8656</strain>
    </source>
</reference>
<dbReference type="GeneID" id="20309861"/>
<gene>
    <name evidence="5" type="ORF">HMPREF1120_05222</name>
</gene>
<dbReference type="GO" id="GO:0016709">
    <property type="term" value="F:oxidoreductase activity, acting on paired donors, with incorporation or reduction of molecular oxygen, NAD(P)H as one donor, and incorporation of one atom of oxygen"/>
    <property type="evidence" value="ECO:0007669"/>
    <property type="project" value="UniProtKB-ARBA"/>
</dbReference>
<accession>H6C025</accession>
<dbReference type="EMBL" id="JH226133">
    <property type="protein sequence ID" value="EHY57174.1"/>
    <property type="molecule type" value="Genomic_DNA"/>
</dbReference>
<dbReference type="AlphaFoldDB" id="H6C025"/>
<dbReference type="STRING" id="858893.H6C025"/>
<dbReference type="Pfam" id="PF01494">
    <property type="entry name" value="FAD_binding_3"/>
    <property type="match status" value="1"/>
</dbReference>
<dbReference type="Gene3D" id="3.30.9.10">
    <property type="entry name" value="D-Amino Acid Oxidase, subunit A, domain 2"/>
    <property type="match status" value="1"/>
</dbReference>
<dbReference type="PANTHER" id="PTHR43004:SF8">
    <property type="entry name" value="FAD-BINDING DOMAIN-CONTAINING PROTEIN-RELATED"/>
    <property type="match status" value="1"/>
</dbReference>
<evidence type="ECO:0000313" key="5">
    <source>
        <dbReference type="EMBL" id="EHY57174.1"/>
    </source>
</evidence>
<keyword evidence="5" id="KW-0503">Monooxygenase</keyword>
<keyword evidence="3" id="KW-0560">Oxidoreductase</keyword>
<dbReference type="OrthoDB" id="2690153at2759"/>
<dbReference type="GO" id="GO:0071949">
    <property type="term" value="F:FAD binding"/>
    <property type="evidence" value="ECO:0007669"/>
    <property type="project" value="InterPro"/>
</dbReference>
<dbReference type="InterPro" id="IPR036188">
    <property type="entry name" value="FAD/NAD-bd_sf"/>
</dbReference>
<dbReference type="HOGENOM" id="CLU_009665_14_0_1"/>